<name>A0A3L6PL09_PANMI</name>
<gene>
    <name evidence="1" type="ORF">C2845_PM18G06070</name>
</gene>
<proteinExistence type="predicted"/>
<dbReference type="Proteomes" id="UP000275267">
    <property type="component" value="Unassembled WGS sequence"/>
</dbReference>
<evidence type="ECO:0000313" key="2">
    <source>
        <dbReference type="Proteomes" id="UP000275267"/>
    </source>
</evidence>
<sequence>MAYQADMDQIDELLVNIMEHKIAGVTGASVVYSWMGRRIQPQQKRSRFHFEYLGISNTTWFIADKILQSEAVRLVS</sequence>
<organism evidence="1 2">
    <name type="scientific">Panicum miliaceum</name>
    <name type="common">Proso millet</name>
    <name type="synonym">Broomcorn millet</name>
    <dbReference type="NCBI Taxonomy" id="4540"/>
    <lineage>
        <taxon>Eukaryota</taxon>
        <taxon>Viridiplantae</taxon>
        <taxon>Streptophyta</taxon>
        <taxon>Embryophyta</taxon>
        <taxon>Tracheophyta</taxon>
        <taxon>Spermatophyta</taxon>
        <taxon>Magnoliopsida</taxon>
        <taxon>Liliopsida</taxon>
        <taxon>Poales</taxon>
        <taxon>Poaceae</taxon>
        <taxon>PACMAD clade</taxon>
        <taxon>Panicoideae</taxon>
        <taxon>Panicodae</taxon>
        <taxon>Paniceae</taxon>
        <taxon>Panicinae</taxon>
        <taxon>Panicum</taxon>
        <taxon>Panicum sect. Panicum</taxon>
    </lineage>
</organism>
<evidence type="ECO:0000313" key="1">
    <source>
        <dbReference type="EMBL" id="RLM57999.1"/>
    </source>
</evidence>
<accession>A0A3L6PL09</accession>
<reference evidence="2" key="1">
    <citation type="journal article" date="2019" name="Nat. Commun.">
        <title>The genome of broomcorn millet.</title>
        <authorList>
            <person name="Zou C."/>
            <person name="Miki D."/>
            <person name="Li D."/>
            <person name="Tang Q."/>
            <person name="Xiao L."/>
            <person name="Rajput S."/>
            <person name="Deng P."/>
            <person name="Jia W."/>
            <person name="Huang R."/>
            <person name="Zhang M."/>
            <person name="Sun Y."/>
            <person name="Hu J."/>
            <person name="Fu X."/>
            <person name="Schnable P.S."/>
            <person name="Li F."/>
            <person name="Zhang H."/>
            <person name="Feng B."/>
            <person name="Zhu X."/>
            <person name="Liu R."/>
            <person name="Schnable J.C."/>
            <person name="Zhu J.-K."/>
            <person name="Zhang H."/>
        </authorList>
    </citation>
    <scope>NUCLEOTIDE SEQUENCE [LARGE SCALE GENOMIC DNA]</scope>
</reference>
<keyword evidence="2" id="KW-1185">Reference proteome</keyword>
<comment type="caution">
    <text evidence="1">The sequence shown here is derived from an EMBL/GenBank/DDBJ whole genome shotgun (WGS) entry which is preliminary data.</text>
</comment>
<protein>
    <submittedName>
        <fullName evidence="1">Uncharacterized protein</fullName>
    </submittedName>
</protein>
<dbReference type="AlphaFoldDB" id="A0A3L6PL09"/>
<dbReference type="EMBL" id="PQIB02000017">
    <property type="protein sequence ID" value="RLM57999.1"/>
    <property type="molecule type" value="Genomic_DNA"/>
</dbReference>